<feature type="chain" id="PRO_5043889699" description="Glyoxal or galactose oxidase" evidence="3">
    <location>
        <begin position="29"/>
        <end position="1471"/>
    </location>
</feature>
<dbReference type="CDD" id="cd02851">
    <property type="entry name" value="E_set_GO_C"/>
    <property type="match status" value="2"/>
</dbReference>
<dbReference type="Gene3D" id="2.130.10.80">
    <property type="entry name" value="Galactose oxidase/kelch, beta-propeller"/>
    <property type="match status" value="2"/>
</dbReference>
<feature type="region of interest" description="Disordered" evidence="2">
    <location>
        <begin position="47"/>
        <end position="77"/>
    </location>
</feature>
<dbReference type="SUPFAM" id="SSF81296">
    <property type="entry name" value="E set domains"/>
    <property type="match status" value="2"/>
</dbReference>
<dbReference type="InterPro" id="IPR037293">
    <property type="entry name" value="Gal_Oxidase_central_sf"/>
</dbReference>
<evidence type="ECO:0000313" key="7">
    <source>
        <dbReference type="Proteomes" id="UP001445335"/>
    </source>
</evidence>
<comment type="caution">
    <text evidence="6">The sequence shown here is derived from an EMBL/GenBank/DDBJ whole genome shotgun (WGS) entry which is preliminary data.</text>
</comment>
<dbReference type="PANTHER" id="PTHR32208">
    <property type="entry name" value="SECRETED PROTEIN-RELATED"/>
    <property type="match status" value="1"/>
</dbReference>
<feature type="domain" description="Galactose oxidase-like Early set" evidence="5">
    <location>
        <begin position="625"/>
        <end position="728"/>
    </location>
</feature>
<evidence type="ECO:0000256" key="2">
    <source>
        <dbReference type="SAM" id="MobiDB-lite"/>
    </source>
</evidence>
<dbReference type="InterPro" id="IPR014756">
    <property type="entry name" value="Ig_E-set"/>
</dbReference>
<feature type="region of interest" description="Disordered" evidence="2">
    <location>
        <begin position="775"/>
        <end position="816"/>
    </location>
</feature>
<dbReference type="InterPro" id="IPR011043">
    <property type="entry name" value="Gal_Oxase/kelch_b-propeller"/>
</dbReference>
<gene>
    <name evidence="6" type="ORF">WJX81_007597</name>
</gene>
<evidence type="ECO:0008006" key="8">
    <source>
        <dbReference type="Google" id="ProtNLM"/>
    </source>
</evidence>
<accession>A0AAW1RN17</accession>
<dbReference type="InterPro" id="IPR013783">
    <property type="entry name" value="Ig-like_fold"/>
</dbReference>
<proteinExistence type="predicted"/>
<dbReference type="InterPro" id="IPR015202">
    <property type="entry name" value="GO-like_E_set"/>
</dbReference>
<feature type="domain" description="Glyoxal oxidase N-terminal" evidence="4">
    <location>
        <begin position="967"/>
        <end position="1349"/>
    </location>
</feature>
<evidence type="ECO:0000259" key="5">
    <source>
        <dbReference type="Pfam" id="PF09118"/>
    </source>
</evidence>
<feature type="signal peptide" evidence="3">
    <location>
        <begin position="1"/>
        <end position="28"/>
    </location>
</feature>
<protein>
    <recommendedName>
        <fullName evidence="8">Glyoxal or galactose oxidase</fullName>
    </recommendedName>
</protein>
<dbReference type="Pfam" id="PF07250">
    <property type="entry name" value="Glyoxal_oxid_N"/>
    <property type="match status" value="2"/>
</dbReference>
<dbReference type="Gene3D" id="2.60.40.10">
    <property type="entry name" value="Immunoglobulins"/>
    <property type="match status" value="2"/>
</dbReference>
<keyword evidence="7" id="KW-1185">Reference proteome</keyword>
<dbReference type="EMBL" id="JALJOU010000031">
    <property type="protein sequence ID" value="KAK9834905.1"/>
    <property type="molecule type" value="Genomic_DNA"/>
</dbReference>
<dbReference type="Proteomes" id="UP001445335">
    <property type="component" value="Unassembled WGS sequence"/>
</dbReference>
<feature type="domain" description="Glyoxal oxidase N-terminal" evidence="4">
    <location>
        <begin position="229"/>
        <end position="611"/>
    </location>
</feature>
<dbReference type="PANTHER" id="PTHR32208:SF21">
    <property type="entry name" value="LOW QUALITY PROTEIN: ALDEHYDE OXIDASE GLOX-LIKE"/>
    <property type="match status" value="1"/>
</dbReference>
<feature type="domain" description="Galactose oxidase-like Early set" evidence="5">
    <location>
        <begin position="1369"/>
        <end position="1470"/>
    </location>
</feature>
<evidence type="ECO:0000256" key="1">
    <source>
        <dbReference type="ARBA" id="ARBA00022729"/>
    </source>
</evidence>
<reference evidence="6 7" key="1">
    <citation type="journal article" date="2024" name="Nat. Commun.">
        <title>Phylogenomics reveals the evolutionary origins of lichenization in chlorophyte algae.</title>
        <authorList>
            <person name="Puginier C."/>
            <person name="Libourel C."/>
            <person name="Otte J."/>
            <person name="Skaloud P."/>
            <person name="Haon M."/>
            <person name="Grisel S."/>
            <person name="Petersen M."/>
            <person name="Berrin J.G."/>
            <person name="Delaux P.M."/>
            <person name="Dal Grande F."/>
            <person name="Keller J."/>
        </authorList>
    </citation>
    <scope>NUCLEOTIDE SEQUENCE [LARGE SCALE GENOMIC DNA]</scope>
    <source>
        <strain evidence="6 7">SAG 245.80</strain>
    </source>
</reference>
<keyword evidence="1 3" id="KW-0732">Signal</keyword>
<dbReference type="InterPro" id="IPR009880">
    <property type="entry name" value="Glyoxal_oxidase_N"/>
</dbReference>
<name>A0AAW1RN17_9CHLO</name>
<dbReference type="SUPFAM" id="SSF50965">
    <property type="entry name" value="Galactose oxidase, central domain"/>
    <property type="match status" value="2"/>
</dbReference>
<evidence type="ECO:0000256" key="3">
    <source>
        <dbReference type="SAM" id="SignalP"/>
    </source>
</evidence>
<organism evidence="6 7">
    <name type="scientific">Elliptochloris bilobata</name>
    <dbReference type="NCBI Taxonomy" id="381761"/>
    <lineage>
        <taxon>Eukaryota</taxon>
        <taxon>Viridiplantae</taxon>
        <taxon>Chlorophyta</taxon>
        <taxon>core chlorophytes</taxon>
        <taxon>Trebouxiophyceae</taxon>
        <taxon>Trebouxiophyceae incertae sedis</taxon>
        <taxon>Elliptochloris clade</taxon>
        <taxon>Elliptochloris</taxon>
    </lineage>
</organism>
<evidence type="ECO:0000259" key="4">
    <source>
        <dbReference type="Pfam" id="PF07250"/>
    </source>
</evidence>
<evidence type="ECO:0000313" key="6">
    <source>
        <dbReference type="EMBL" id="KAK9834905.1"/>
    </source>
</evidence>
<sequence length="1471" mass="155184">MHLNGCVLLVLSALFSDFLLLSVAAVNALGPQDAPSLPDILASSRAPAPAISTHPNPDWGKHNRARGGLGSNQAVEAAGPGLCPDPLDQLYDTCPIPDLPRIPYKPGGGPTGANPPLLLPPTLTPAALQTAVSNGQVVEEKNQTAYAKAAKGQVKQGQQVQDVSQLTWVEFAMTEQTVISINSGDSWAIRNTDCGLAPIHGIMTKYNKFIMIDRTFYGTEVPNPEGVKASEYDVATDTYRNLTSGIQSNSWCSAGGMLPGGLVVDLGGGGDQPNPAPNGGGNNIRLIQSCSDGSCQFNEAQSNATQRLLTYRWYPSAIQTGDGRLLIASGQDLDEGTGQHGGSYEFWPRMGVNESSQANMNLPVDFDSPPAVCGPNNACQARPLYPHIHLLPTGEYFYSAINQWFVAYLYAGASPADSHGKLTKGPGFLDPRYGDGGTPITYPGSGTSFMLPLRPPYTSVTVVACGGSWANFNTNAFVDPDCAVITPTDPAPVSSRTTGTTMINKRVMPYCITLLDGNVACMMGAGSGGSGYYSAINPVLQVDLLNTTTMRFSAGATATVPRMYHSVASLVASGAVITAGSNPQGSYLFQSDPPNGVFPSELRVEYYYPWYFSVPRPLLQSVTGSGSSFKAGSSIIVSAQLTSLTNTQTVAVINPGFSTHNLQMSQRYVQLASTCTTPVARSGCDASYIAFVQCICTIPANTFVTPPGDYLVTLLDGLVPSQAQWISIGKQGPGKQDQGFFILAVLPALLNLAPLSSAQTGSALLHLSQGAEALGPQDAPSLPRGAVSAPAPGLTTLPNPEWGGHNRTRGPAATEASGPGLCPNYLDQIYNTCPVPNLPRIPYKPGGGPVDNDPALLLPPKLTARAVQQAINMGLVVKEMNESDAHSGTTGSVQQVTQGDLGQLTKAENAVFEQTVIAINSGDSWAIRNTDCGLAPIHGVLNKYNKFIMIDRTFYGTMAPNPEGVKASEYDVITNTYRNLTSGIQSNSWCSAGGVLPGSLVVDLGGGGDQGYNVVNGGGQNIRLLQSCNTGTCQIYEAQSNASQRLLTYRWYPSAIQTPDGRLLVASGQDLDEGTGQHGGSYEFWPRKGVNESDQGNMNLPVNFDFPPAVCGPNNACQPRPLYPYIHLLPTGEYFYCAINQWFVAYLYAGASPADSHGKLTKGPGFLDPRYGDGGTPITYPGSGTSFMLPLRPPYSSVTVVMCGGSWANFNTDAYVDPDCAVITPTDPNPVSSRTTGTTMINKRVMPYCINLLDSNVACMMGAGSGGSGYYAAINPVLTVDLLNTTTMRFSAGATATVPRMYHSIASLVASGAVITAGSNPQGSYMNQYDPANGVFPSELRVEYYYPWYFSVPRPLLQSVVATAGGSPKSYAAGSQITVGAQLTALTNKQTVAVINPGFSTHNVQMSQRYVQLSCSCGTPVARSGCDATYIATVSCVCTVPASANVTPPGDYLITLLDGKVPSQAQWISIG</sequence>
<dbReference type="Pfam" id="PF09118">
    <property type="entry name" value="GO-like_E_set"/>
    <property type="match status" value="2"/>
</dbReference>